<evidence type="ECO:0000313" key="1">
    <source>
        <dbReference type="EMBL" id="MBE9105151.1"/>
    </source>
</evidence>
<sequence length="88" mass="10571">MQTKKWYKISFKLSELFAQIFQQVIERTNVQPENQAVPVNWQTVYQSFTVASRQRRTQRKKKPRKFGAVSQRNGITKIWQCFSLNKDF</sequence>
<comment type="caution">
    <text evidence="1">The sequence shown here is derived from an EMBL/GenBank/DDBJ whole genome shotgun (WGS) entry which is preliminary data.</text>
</comment>
<organism evidence="1 2">
    <name type="scientific">Nostoc cf. edaphicum LEGE 07299</name>
    <dbReference type="NCBI Taxonomy" id="2777974"/>
    <lineage>
        <taxon>Bacteria</taxon>
        <taxon>Bacillati</taxon>
        <taxon>Cyanobacteriota</taxon>
        <taxon>Cyanophyceae</taxon>
        <taxon>Nostocales</taxon>
        <taxon>Nostocaceae</taxon>
        <taxon>Nostoc</taxon>
    </lineage>
</organism>
<protein>
    <recommendedName>
        <fullName evidence="3">Transposase</fullName>
    </recommendedName>
</protein>
<name>A0ABR9TXK3_9NOSO</name>
<accession>A0ABR9TXK3</accession>
<reference evidence="1 2" key="1">
    <citation type="submission" date="2020-10" db="EMBL/GenBank/DDBJ databases">
        <authorList>
            <person name="Castelo-Branco R."/>
            <person name="Eusebio N."/>
            <person name="Adriana R."/>
            <person name="Vieira A."/>
            <person name="Brugerolle De Fraissinette N."/>
            <person name="Rezende De Castro R."/>
            <person name="Schneider M.P."/>
            <person name="Vasconcelos V."/>
            <person name="Leao P.N."/>
        </authorList>
    </citation>
    <scope>NUCLEOTIDE SEQUENCE [LARGE SCALE GENOMIC DNA]</scope>
    <source>
        <strain evidence="1 2">LEGE 07299</strain>
    </source>
</reference>
<dbReference type="EMBL" id="JADEXF010000244">
    <property type="protein sequence ID" value="MBE9105151.1"/>
    <property type="molecule type" value="Genomic_DNA"/>
</dbReference>
<evidence type="ECO:0000313" key="2">
    <source>
        <dbReference type="Proteomes" id="UP000647836"/>
    </source>
</evidence>
<gene>
    <name evidence="1" type="ORF">IQ229_09435</name>
</gene>
<keyword evidence="2" id="KW-1185">Reference proteome</keyword>
<dbReference type="Proteomes" id="UP000647836">
    <property type="component" value="Unassembled WGS sequence"/>
</dbReference>
<proteinExistence type="predicted"/>
<evidence type="ECO:0008006" key="3">
    <source>
        <dbReference type="Google" id="ProtNLM"/>
    </source>
</evidence>